<dbReference type="EMBL" id="FOIU01000001">
    <property type="protein sequence ID" value="SEW01272.1"/>
    <property type="molecule type" value="Genomic_DNA"/>
</dbReference>
<keyword evidence="3" id="KW-1185">Reference proteome</keyword>
<proteinExistence type="predicted"/>
<feature type="chain" id="PRO_5011640687" description="Secreted protein" evidence="1">
    <location>
        <begin position="19"/>
        <end position="83"/>
    </location>
</feature>
<dbReference type="AlphaFoldDB" id="A0A1I0NIK0"/>
<name>A0A1I0NIK0_9FLAO</name>
<reference evidence="3" key="1">
    <citation type="submission" date="2016-10" db="EMBL/GenBank/DDBJ databases">
        <authorList>
            <person name="Varghese N."/>
            <person name="Submissions S."/>
        </authorList>
    </citation>
    <scope>NUCLEOTIDE SEQUENCE [LARGE SCALE GENOMIC DNA]</scope>
    <source>
        <strain evidence="3">DSM 17724</strain>
    </source>
</reference>
<gene>
    <name evidence="2" type="ORF">SAMN05421841_0616</name>
</gene>
<accession>A0A1I0NIK0</accession>
<evidence type="ECO:0008006" key="4">
    <source>
        <dbReference type="Google" id="ProtNLM"/>
    </source>
</evidence>
<organism evidence="2 3">
    <name type="scientific">Chryseobacterium wanjuense</name>
    <dbReference type="NCBI Taxonomy" id="356305"/>
    <lineage>
        <taxon>Bacteria</taxon>
        <taxon>Pseudomonadati</taxon>
        <taxon>Bacteroidota</taxon>
        <taxon>Flavobacteriia</taxon>
        <taxon>Flavobacteriales</taxon>
        <taxon>Weeksellaceae</taxon>
        <taxon>Chryseobacterium group</taxon>
        <taxon>Chryseobacterium</taxon>
    </lineage>
</organism>
<dbReference type="OrthoDB" id="1270436at2"/>
<dbReference type="STRING" id="356305.SAMN05421841_0616"/>
<feature type="signal peptide" evidence="1">
    <location>
        <begin position="1"/>
        <end position="18"/>
    </location>
</feature>
<dbReference type="RefSeq" id="WP_089790583.1">
    <property type="nucleotide sequence ID" value="NZ_FOIU01000001.1"/>
</dbReference>
<dbReference type="Proteomes" id="UP000199469">
    <property type="component" value="Unassembled WGS sequence"/>
</dbReference>
<sequence>MKRIFLLAAMAVAGTISAHTSVAEMKAESKVIYNPIKITSSCGYTQYVTVGANDDPLCYLVDADQMEIDCDSPFENPQYGYNP</sequence>
<evidence type="ECO:0000256" key="1">
    <source>
        <dbReference type="SAM" id="SignalP"/>
    </source>
</evidence>
<protein>
    <recommendedName>
        <fullName evidence="4">Secreted protein</fullName>
    </recommendedName>
</protein>
<keyword evidence="1" id="KW-0732">Signal</keyword>
<evidence type="ECO:0000313" key="3">
    <source>
        <dbReference type="Proteomes" id="UP000199469"/>
    </source>
</evidence>
<evidence type="ECO:0000313" key="2">
    <source>
        <dbReference type="EMBL" id="SEW01272.1"/>
    </source>
</evidence>